<protein>
    <submittedName>
        <fullName evidence="5">Helix-turn-helix domain-containing protein</fullName>
    </submittedName>
</protein>
<accession>A0ABZ0PPU5</accession>
<dbReference type="PANTHER" id="PTHR46796">
    <property type="entry name" value="HTH-TYPE TRANSCRIPTIONAL ACTIVATOR RHAS-RELATED"/>
    <property type="match status" value="1"/>
</dbReference>
<dbReference type="EMBL" id="CP137852">
    <property type="protein sequence ID" value="WPB87560.1"/>
    <property type="molecule type" value="Genomic_DNA"/>
</dbReference>
<keyword evidence="2" id="KW-0238">DNA-binding</keyword>
<gene>
    <name evidence="5" type="ORF">R9Z33_11925</name>
</gene>
<dbReference type="InterPro" id="IPR018060">
    <property type="entry name" value="HTH_AraC"/>
</dbReference>
<dbReference type="Pfam" id="PF12833">
    <property type="entry name" value="HTH_18"/>
    <property type="match status" value="1"/>
</dbReference>
<evidence type="ECO:0000259" key="4">
    <source>
        <dbReference type="PROSITE" id="PS01124"/>
    </source>
</evidence>
<feature type="domain" description="HTH araC/xylS-type" evidence="4">
    <location>
        <begin position="218"/>
        <end position="317"/>
    </location>
</feature>
<dbReference type="SMART" id="SM00342">
    <property type="entry name" value="HTH_ARAC"/>
    <property type="match status" value="1"/>
</dbReference>
<dbReference type="PROSITE" id="PS01124">
    <property type="entry name" value="HTH_ARAC_FAMILY_2"/>
    <property type="match status" value="1"/>
</dbReference>
<sequence>MSTPPAPRGFQPVILRTHGLRPDEQVAAWRGWFDSVFDLEQPEPDGAGFLAESLAWPLAGMGISQVTAPGLRVMRTRQLVRRNPVDHWSLTLGGAETQLQTPRGRVRIPAGVPFIVSLGQELVSERDADQRLQLYLSRDRLEALAGPLDAACDMPLQGMLGQLLADYMQLLARRIPQLEPEEAARLPEAIAAMVAACVQPNPDRLALAEGQMEATRLARVRRAIRAHLGSARLSPQLLCRLAGTSRSQLYRLLEGEGGVARYIQKLRLEASHAALSDDRDGRSIAQVAEACGFHDPSAFSRAFRREFGATPSEVRAAALAGHAMRPLALDGPSAPALRDWLRAF</sequence>
<evidence type="ECO:0000256" key="2">
    <source>
        <dbReference type="ARBA" id="ARBA00023125"/>
    </source>
</evidence>
<dbReference type="InterPro" id="IPR050204">
    <property type="entry name" value="AraC_XylS_family_regulators"/>
</dbReference>
<organism evidence="5 6">
    <name type="scientific">Sediminicoccus rosea</name>
    <dbReference type="NCBI Taxonomy" id="1225128"/>
    <lineage>
        <taxon>Bacteria</taxon>
        <taxon>Pseudomonadati</taxon>
        <taxon>Pseudomonadota</taxon>
        <taxon>Alphaproteobacteria</taxon>
        <taxon>Acetobacterales</taxon>
        <taxon>Roseomonadaceae</taxon>
        <taxon>Sediminicoccus</taxon>
    </lineage>
</organism>
<dbReference type="SUPFAM" id="SSF46689">
    <property type="entry name" value="Homeodomain-like"/>
    <property type="match status" value="1"/>
</dbReference>
<reference evidence="5 6" key="1">
    <citation type="submission" date="2023-11" db="EMBL/GenBank/DDBJ databases">
        <title>Arctic aerobic anoxygenic photoheterotroph Sediminicoccus rosea KRV36 adapts its photosynthesis to long days of polar summer.</title>
        <authorList>
            <person name="Tomasch J."/>
            <person name="Kopejtka K."/>
            <person name="Bily T."/>
            <person name="Gardiner A.T."/>
            <person name="Gardian Z."/>
            <person name="Shivaramu S."/>
            <person name="Koblizek M."/>
            <person name="Engelhardt F."/>
            <person name="Kaftan D."/>
        </authorList>
    </citation>
    <scope>NUCLEOTIDE SEQUENCE [LARGE SCALE GENOMIC DNA]</scope>
    <source>
        <strain evidence="5 6">R-30</strain>
    </source>
</reference>
<dbReference type="Proteomes" id="UP001305521">
    <property type="component" value="Chromosome"/>
</dbReference>
<proteinExistence type="predicted"/>
<keyword evidence="3" id="KW-0804">Transcription</keyword>
<dbReference type="PANTHER" id="PTHR46796:SF6">
    <property type="entry name" value="ARAC SUBFAMILY"/>
    <property type="match status" value="1"/>
</dbReference>
<evidence type="ECO:0000313" key="6">
    <source>
        <dbReference type="Proteomes" id="UP001305521"/>
    </source>
</evidence>
<dbReference type="Gene3D" id="1.10.10.60">
    <property type="entry name" value="Homeodomain-like"/>
    <property type="match status" value="1"/>
</dbReference>
<dbReference type="PRINTS" id="PR00032">
    <property type="entry name" value="HTHARAC"/>
</dbReference>
<name>A0ABZ0PPU5_9PROT</name>
<keyword evidence="6" id="KW-1185">Reference proteome</keyword>
<evidence type="ECO:0000313" key="5">
    <source>
        <dbReference type="EMBL" id="WPB87560.1"/>
    </source>
</evidence>
<keyword evidence="1" id="KW-0805">Transcription regulation</keyword>
<dbReference type="InterPro" id="IPR009057">
    <property type="entry name" value="Homeodomain-like_sf"/>
</dbReference>
<dbReference type="InterPro" id="IPR018062">
    <property type="entry name" value="HTH_AraC-typ_CS"/>
</dbReference>
<evidence type="ECO:0000256" key="3">
    <source>
        <dbReference type="ARBA" id="ARBA00023163"/>
    </source>
</evidence>
<dbReference type="RefSeq" id="WP_318651512.1">
    <property type="nucleotide sequence ID" value="NZ_CP137852.1"/>
</dbReference>
<dbReference type="InterPro" id="IPR020449">
    <property type="entry name" value="Tscrpt_reg_AraC-type_HTH"/>
</dbReference>
<dbReference type="PROSITE" id="PS00041">
    <property type="entry name" value="HTH_ARAC_FAMILY_1"/>
    <property type="match status" value="1"/>
</dbReference>
<evidence type="ECO:0000256" key="1">
    <source>
        <dbReference type="ARBA" id="ARBA00023015"/>
    </source>
</evidence>